<comment type="caution">
    <text evidence="8">The sequence shown here is derived from an EMBL/GenBank/DDBJ whole genome shotgun (WGS) entry which is preliminary data.</text>
</comment>
<dbReference type="STRING" id="1797737.A2196_06040"/>
<dbReference type="InterPro" id="IPR052027">
    <property type="entry name" value="PspC"/>
</dbReference>
<keyword evidence="4 6" id="KW-1133">Transmembrane helix</keyword>
<dbReference type="Proteomes" id="UP000176751">
    <property type="component" value="Unassembled WGS sequence"/>
</dbReference>
<keyword evidence="2" id="KW-1003">Cell membrane</keyword>
<feature type="transmembrane region" description="Helical" evidence="6">
    <location>
        <begin position="34"/>
        <end position="59"/>
    </location>
</feature>
<gene>
    <name evidence="8" type="ORF">A2196_06040</name>
</gene>
<evidence type="ECO:0000256" key="3">
    <source>
        <dbReference type="ARBA" id="ARBA00022692"/>
    </source>
</evidence>
<accession>A0A1F5HGQ7</accession>
<evidence type="ECO:0000256" key="1">
    <source>
        <dbReference type="ARBA" id="ARBA00004162"/>
    </source>
</evidence>
<evidence type="ECO:0000256" key="2">
    <source>
        <dbReference type="ARBA" id="ARBA00022475"/>
    </source>
</evidence>
<keyword evidence="3 6" id="KW-0812">Transmembrane</keyword>
<dbReference type="EMBL" id="MFCA01000001">
    <property type="protein sequence ID" value="OGE03290.1"/>
    <property type="molecule type" value="Genomic_DNA"/>
</dbReference>
<name>A0A1F5HGQ7_9BACT</name>
<evidence type="ECO:0000256" key="4">
    <source>
        <dbReference type="ARBA" id="ARBA00022989"/>
    </source>
</evidence>
<feature type="domain" description="Phage shock protein PspC N-terminal" evidence="7">
    <location>
        <begin position="3"/>
        <end position="60"/>
    </location>
</feature>
<comment type="subcellular location">
    <subcellularLocation>
        <location evidence="1">Cell membrane</location>
        <topology evidence="1">Single-pass membrane protein</topology>
    </subcellularLocation>
</comment>
<sequence>MNRKLYRSGKNKVIAGICGGIGEYLDIDPVVIRVIFLALTVFTGVFPGILFYLLALLVIPISPNKSTK</sequence>
<evidence type="ECO:0000313" key="8">
    <source>
        <dbReference type="EMBL" id="OGE03290.1"/>
    </source>
</evidence>
<protein>
    <recommendedName>
        <fullName evidence="7">Phage shock protein PspC N-terminal domain-containing protein</fullName>
    </recommendedName>
</protein>
<reference evidence="8 9" key="1">
    <citation type="journal article" date="2016" name="Nat. Commun.">
        <title>Thousands of microbial genomes shed light on interconnected biogeochemical processes in an aquifer system.</title>
        <authorList>
            <person name="Anantharaman K."/>
            <person name="Brown C.T."/>
            <person name="Hug L.A."/>
            <person name="Sharon I."/>
            <person name="Castelle C.J."/>
            <person name="Probst A.J."/>
            <person name="Thomas B.C."/>
            <person name="Singh A."/>
            <person name="Wilkins M.J."/>
            <person name="Karaoz U."/>
            <person name="Brodie E.L."/>
            <person name="Williams K.H."/>
            <person name="Hubbard S.S."/>
            <person name="Banfield J.F."/>
        </authorList>
    </citation>
    <scope>NUCLEOTIDE SEQUENCE [LARGE SCALE GENOMIC DNA]</scope>
</reference>
<dbReference type="PANTHER" id="PTHR33885:SF3">
    <property type="entry name" value="PHAGE SHOCK PROTEIN C"/>
    <property type="match status" value="1"/>
</dbReference>
<dbReference type="GO" id="GO:0005886">
    <property type="term" value="C:plasma membrane"/>
    <property type="evidence" value="ECO:0007669"/>
    <property type="project" value="UniProtKB-SubCell"/>
</dbReference>
<dbReference type="Pfam" id="PF04024">
    <property type="entry name" value="PspC"/>
    <property type="match status" value="1"/>
</dbReference>
<evidence type="ECO:0000259" key="7">
    <source>
        <dbReference type="Pfam" id="PF04024"/>
    </source>
</evidence>
<keyword evidence="5 6" id="KW-0472">Membrane</keyword>
<evidence type="ECO:0000313" key="9">
    <source>
        <dbReference type="Proteomes" id="UP000176751"/>
    </source>
</evidence>
<evidence type="ECO:0000256" key="5">
    <source>
        <dbReference type="ARBA" id="ARBA00023136"/>
    </source>
</evidence>
<dbReference type="AlphaFoldDB" id="A0A1F5HGQ7"/>
<evidence type="ECO:0000256" key="6">
    <source>
        <dbReference type="SAM" id="Phobius"/>
    </source>
</evidence>
<dbReference type="InterPro" id="IPR007168">
    <property type="entry name" value="Phageshock_PspC_N"/>
</dbReference>
<dbReference type="PANTHER" id="PTHR33885">
    <property type="entry name" value="PHAGE SHOCK PROTEIN C"/>
    <property type="match status" value="1"/>
</dbReference>
<organism evidence="8 9">
    <name type="scientific">Candidatus Curtissbacteria bacterium RIFOXYA1_FULL_41_14</name>
    <dbReference type="NCBI Taxonomy" id="1797737"/>
    <lineage>
        <taxon>Bacteria</taxon>
        <taxon>Candidatus Curtissiibacteriota</taxon>
    </lineage>
</organism>
<proteinExistence type="predicted"/>